<evidence type="ECO:0000259" key="5">
    <source>
        <dbReference type="Pfam" id="PF01850"/>
    </source>
</evidence>
<dbReference type="CDD" id="cd09871">
    <property type="entry name" value="PIN_MtVapC28-VapC30-like"/>
    <property type="match status" value="1"/>
</dbReference>
<accession>A0A1J5NW85</accession>
<dbReference type="EMBL" id="MLJW01009399">
    <property type="protein sequence ID" value="OIQ63002.1"/>
    <property type="molecule type" value="Genomic_DNA"/>
</dbReference>
<sequence length="131" mass="13549">MFVDASAMIGIIAMEHDAASLAARLDRARVRETSAMAIFEAAAGLARIANSPPSDALAVVNRFLTEIGATIQGIDRTTGALALEAFALFGKGRNAAALNMGDCFAYACAKQSGVPLLCKGDDFPQTDIALG</sequence>
<evidence type="ECO:0000256" key="1">
    <source>
        <dbReference type="ARBA" id="ARBA00022649"/>
    </source>
</evidence>
<evidence type="ECO:0000256" key="2">
    <source>
        <dbReference type="ARBA" id="ARBA00022722"/>
    </source>
</evidence>
<protein>
    <submittedName>
        <fullName evidence="6">Ribonuclease VapC30</fullName>
        <ecNumber evidence="6">3.1.-.-</ecNumber>
    </submittedName>
</protein>
<feature type="domain" description="PIN" evidence="5">
    <location>
        <begin position="1"/>
        <end position="127"/>
    </location>
</feature>
<dbReference type="AlphaFoldDB" id="A0A1J5NW85"/>
<reference evidence="6" key="1">
    <citation type="submission" date="2016-10" db="EMBL/GenBank/DDBJ databases">
        <title>Sequence of Gallionella enrichment culture.</title>
        <authorList>
            <person name="Poehlein A."/>
            <person name="Muehling M."/>
            <person name="Daniel R."/>
        </authorList>
    </citation>
    <scope>NUCLEOTIDE SEQUENCE</scope>
</reference>
<dbReference type="InterPro" id="IPR029060">
    <property type="entry name" value="PIN-like_dom_sf"/>
</dbReference>
<keyword evidence="4 6" id="KW-0378">Hydrolase</keyword>
<evidence type="ECO:0000256" key="4">
    <source>
        <dbReference type="ARBA" id="ARBA00022801"/>
    </source>
</evidence>
<dbReference type="GO" id="GO:0046872">
    <property type="term" value="F:metal ion binding"/>
    <property type="evidence" value="ECO:0007669"/>
    <property type="project" value="UniProtKB-KW"/>
</dbReference>
<dbReference type="Pfam" id="PF01850">
    <property type="entry name" value="PIN"/>
    <property type="match status" value="1"/>
</dbReference>
<keyword evidence="2" id="KW-0540">Nuclease</keyword>
<keyword evidence="1" id="KW-1277">Toxin-antitoxin system</keyword>
<gene>
    <name evidence="6" type="ORF">GALL_554620</name>
</gene>
<dbReference type="Gene3D" id="3.40.50.1010">
    <property type="entry name" value="5'-nuclease"/>
    <property type="match status" value="1"/>
</dbReference>
<dbReference type="GO" id="GO:0016787">
    <property type="term" value="F:hydrolase activity"/>
    <property type="evidence" value="ECO:0007669"/>
    <property type="project" value="UniProtKB-KW"/>
</dbReference>
<dbReference type="GO" id="GO:0004540">
    <property type="term" value="F:RNA nuclease activity"/>
    <property type="evidence" value="ECO:0007669"/>
    <property type="project" value="InterPro"/>
</dbReference>
<name>A0A1J5NW85_9ZZZZ</name>
<proteinExistence type="inferred from homology"/>
<dbReference type="SUPFAM" id="SSF88723">
    <property type="entry name" value="PIN domain-like"/>
    <property type="match status" value="1"/>
</dbReference>
<organism evidence="6">
    <name type="scientific">mine drainage metagenome</name>
    <dbReference type="NCBI Taxonomy" id="410659"/>
    <lineage>
        <taxon>unclassified sequences</taxon>
        <taxon>metagenomes</taxon>
        <taxon>ecological metagenomes</taxon>
    </lineage>
</organism>
<dbReference type="InterPro" id="IPR022907">
    <property type="entry name" value="VapC_family"/>
</dbReference>
<evidence type="ECO:0000256" key="3">
    <source>
        <dbReference type="ARBA" id="ARBA00022723"/>
    </source>
</evidence>
<comment type="caution">
    <text evidence="6">The sequence shown here is derived from an EMBL/GenBank/DDBJ whole genome shotgun (WGS) entry which is preliminary data.</text>
</comment>
<dbReference type="InterPro" id="IPR002716">
    <property type="entry name" value="PIN_dom"/>
</dbReference>
<keyword evidence="3" id="KW-0479">Metal-binding</keyword>
<dbReference type="HAMAP" id="MF_00265">
    <property type="entry name" value="VapC_Nob1"/>
    <property type="match status" value="1"/>
</dbReference>
<evidence type="ECO:0000313" key="6">
    <source>
        <dbReference type="EMBL" id="OIQ63002.1"/>
    </source>
</evidence>
<dbReference type="EC" id="3.1.-.-" evidence="6"/>